<feature type="chain" id="PRO_5012389056" evidence="4">
    <location>
        <begin position="20"/>
        <end position="685"/>
    </location>
</feature>
<dbReference type="SUPFAM" id="SSF49785">
    <property type="entry name" value="Galactose-binding domain-like"/>
    <property type="match status" value="1"/>
</dbReference>
<dbReference type="InterPro" id="IPR013783">
    <property type="entry name" value="Ig-like_fold"/>
</dbReference>
<dbReference type="STRING" id="1797110.A3841_17080"/>
<dbReference type="SUPFAM" id="SSF49303">
    <property type="entry name" value="beta-Galactosidase/glucuronidase domain"/>
    <property type="match status" value="1"/>
</dbReference>
<feature type="domain" description="Glycoside hydrolase family 2 catalytic" evidence="6">
    <location>
        <begin position="289"/>
        <end position="586"/>
    </location>
</feature>
<feature type="signal peptide" evidence="4">
    <location>
        <begin position="1"/>
        <end position="19"/>
    </location>
</feature>
<dbReference type="Gene3D" id="2.60.120.260">
    <property type="entry name" value="Galactose-binding domain-like"/>
    <property type="match status" value="1"/>
</dbReference>
<accession>A0A1Q5PCW6</accession>
<dbReference type="SUPFAM" id="SSF51445">
    <property type="entry name" value="(Trans)glycosidases"/>
    <property type="match status" value="1"/>
</dbReference>
<reference evidence="8 9" key="1">
    <citation type="submission" date="2016-03" db="EMBL/GenBank/DDBJ databases">
        <title>Genome sequence of Pontibacter sp. nov., of the family cytophagaceae, isolated from marine sediment of the Yellow Sea, China.</title>
        <authorList>
            <person name="Zhang G."/>
            <person name="Zhang R."/>
        </authorList>
    </citation>
    <scope>NUCLEOTIDE SEQUENCE [LARGE SCALE GENOMIC DNA]</scope>
    <source>
        <strain evidence="8 9">S10-8</strain>
    </source>
</reference>
<evidence type="ECO:0000256" key="1">
    <source>
        <dbReference type="ARBA" id="ARBA00007401"/>
    </source>
</evidence>
<evidence type="ECO:0000313" key="9">
    <source>
        <dbReference type="Proteomes" id="UP000186551"/>
    </source>
</evidence>
<gene>
    <name evidence="8" type="ORF">A3841_17080</name>
</gene>
<dbReference type="GO" id="GO:0005975">
    <property type="term" value="P:carbohydrate metabolic process"/>
    <property type="evidence" value="ECO:0007669"/>
    <property type="project" value="InterPro"/>
</dbReference>
<keyword evidence="3" id="KW-0326">Glycosidase</keyword>
<evidence type="ECO:0000256" key="3">
    <source>
        <dbReference type="ARBA" id="ARBA00023295"/>
    </source>
</evidence>
<evidence type="ECO:0000313" key="8">
    <source>
        <dbReference type="EMBL" id="OKL40066.1"/>
    </source>
</evidence>
<dbReference type="Gene3D" id="2.60.40.10">
    <property type="entry name" value="Immunoglobulins"/>
    <property type="match status" value="1"/>
</dbReference>
<organism evidence="8 9">
    <name type="scientific">Pontibacter flavimaris</name>
    <dbReference type="NCBI Taxonomy" id="1797110"/>
    <lineage>
        <taxon>Bacteria</taxon>
        <taxon>Pseudomonadati</taxon>
        <taxon>Bacteroidota</taxon>
        <taxon>Cytophagia</taxon>
        <taxon>Cytophagales</taxon>
        <taxon>Hymenobacteraceae</taxon>
        <taxon>Pontibacter</taxon>
    </lineage>
</organism>
<dbReference type="AlphaFoldDB" id="A0A1Q5PCW6"/>
<dbReference type="InterPro" id="IPR006104">
    <property type="entry name" value="Glyco_hydro_2_N"/>
</dbReference>
<dbReference type="EMBL" id="LVWA01000005">
    <property type="protein sequence ID" value="OKL40066.1"/>
    <property type="molecule type" value="Genomic_DNA"/>
</dbReference>
<dbReference type="Pfam" id="PF02836">
    <property type="entry name" value="Glyco_hydro_2_C"/>
    <property type="match status" value="1"/>
</dbReference>
<dbReference type="PANTHER" id="PTHR42732">
    <property type="entry name" value="BETA-GALACTOSIDASE"/>
    <property type="match status" value="1"/>
</dbReference>
<dbReference type="InterPro" id="IPR017853">
    <property type="entry name" value="GH"/>
</dbReference>
<dbReference type="InterPro" id="IPR006103">
    <property type="entry name" value="Glyco_hydro_2_cat"/>
</dbReference>
<keyword evidence="9" id="KW-1185">Reference proteome</keyword>
<keyword evidence="4" id="KW-0732">Signal</keyword>
<evidence type="ECO:0000256" key="2">
    <source>
        <dbReference type="ARBA" id="ARBA00022801"/>
    </source>
</evidence>
<dbReference type="PANTHER" id="PTHR42732:SF1">
    <property type="entry name" value="BETA-MANNOSIDASE"/>
    <property type="match status" value="1"/>
</dbReference>
<dbReference type="InterPro" id="IPR006102">
    <property type="entry name" value="Ig-like_GH2"/>
</dbReference>
<name>A0A1Q5PCW6_9BACT</name>
<evidence type="ECO:0000256" key="4">
    <source>
        <dbReference type="SAM" id="SignalP"/>
    </source>
</evidence>
<dbReference type="InterPro" id="IPR036156">
    <property type="entry name" value="Beta-gal/glucu_dom_sf"/>
</dbReference>
<keyword evidence="2" id="KW-0378">Hydrolase</keyword>
<dbReference type="Pfam" id="PF02837">
    <property type="entry name" value="Glyco_hydro_2_N"/>
    <property type="match status" value="1"/>
</dbReference>
<protein>
    <submittedName>
        <fullName evidence="8">Beta-galactosidase</fullName>
    </submittedName>
</protein>
<dbReference type="OrthoDB" id="1007335at2"/>
<evidence type="ECO:0000259" key="5">
    <source>
        <dbReference type="Pfam" id="PF00703"/>
    </source>
</evidence>
<dbReference type="RefSeq" id="WP_073852176.1">
    <property type="nucleotide sequence ID" value="NZ_LVWA01000005.1"/>
</dbReference>
<feature type="domain" description="Glycoside hydrolase family 2 immunoglobulin-like beta-sandwich" evidence="5">
    <location>
        <begin position="184"/>
        <end position="286"/>
    </location>
</feature>
<feature type="domain" description="Glycosyl hydrolases family 2 sugar binding" evidence="7">
    <location>
        <begin position="26"/>
        <end position="172"/>
    </location>
</feature>
<evidence type="ECO:0000259" key="6">
    <source>
        <dbReference type="Pfam" id="PF02836"/>
    </source>
</evidence>
<evidence type="ECO:0000259" key="7">
    <source>
        <dbReference type="Pfam" id="PF02837"/>
    </source>
</evidence>
<dbReference type="Gene3D" id="3.20.20.80">
    <property type="entry name" value="Glycosidases"/>
    <property type="match status" value="1"/>
</dbReference>
<comment type="caution">
    <text evidence="8">The sequence shown here is derived from an EMBL/GenBank/DDBJ whole genome shotgun (WGS) entry which is preliminary data.</text>
</comment>
<dbReference type="Proteomes" id="UP000186551">
    <property type="component" value="Unassembled WGS sequence"/>
</dbReference>
<dbReference type="InterPro" id="IPR051913">
    <property type="entry name" value="GH2_Domain-Containing"/>
</dbReference>
<proteinExistence type="inferred from homology"/>
<dbReference type="GO" id="GO:0004553">
    <property type="term" value="F:hydrolase activity, hydrolyzing O-glycosyl compounds"/>
    <property type="evidence" value="ECO:0007669"/>
    <property type="project" value="InterPro"/>
</dbReference>
<sequence length="685" mass="77553">MKYLFTLLCCVMLSFTALAQRDTIAVNKDWTFAPDKKVEGMSGKWFEKALPGARTVQIPHTWNVEKENDRHYGWGWYQKKVNIPANWKNKNVVLQFGAINHTSYIYVNGQKVAENIGDGFNKFYVNLNGKVNYGQENTITVAVNNAYSGNKVPFGSSFDWPNDGGIIRPVALIVSGKPAASYLHAEPKLNVATNAGDLKVKVGFAETPARNIRLAVTITEENQPTKKVVLKQTAKPTFQNGEAILTYSLPKVNPWHFDFPNLYRIDVTVLDGRKAVDKISADIGFREIKFEKGKTYLNGERVKLMGVEWTAGSHPDYGLAEPESEIIRHGKLMKDVNAIFSRQHFQQSDTFYDFCNRNGIILQEEVPLWGPETPANDTIRTIAHAQLERMIRNHYNHPSIFAWGVGNELNGREANTKKMIEGLIAKARELDPSRMVAYVSNTIKDGFSNDPKFVPDAGSLGDYIMMNEYGGSWWPIPVGTIHHYLDSVHMSYPDKPLFISEFGLVEPNFRGGDQRRIEDLIYHMAVYESKPYVEGAIYFDLTDYRTHYPGTFENNKFRRRVHGIYDMYGKPKPSMKVLREMSSPIEVQQLQGKPNGKASVLIFGSIGLPQHTVKGYKLYLSDKPENYASGKAYELPEIKPGQQISFEIDDEFKGQGIITIVRPTGYVVSQKSFYMDGAELQPKDY</sequence>
<comment type="similarity">
    <text evidence="1">Belongs to the glycosyl hydrolase 2 family.</text>
</comment>
<dbReference type="InterPro" id="IPR008979">
    <property type="entry name" value="Galactose-bd-like_sf"/>
</dbReference>
<dbReference type="Pfam" id="PF00703">
    <property type="entry name" value="Glyco_hydro_2"/>
    <property type="match status" value="1"/>
</dbReference>